<organism evidence="1 2">
    <name type="scientific">Enterocloster bolteae</name>
    <dbReference type="NCBI Taxonomy" id="208479"/>
    <lineage>
        <taxon>Bacteria</taxon>
        <taxon>Bacillati</taxon>
        <taxon>Bacillota</taxon>
        <taxon>Clostridia</taxon>
        <taxon>Lachnospirales</taxon>
        <taxon>Lachnospiraceae</taxon>
        <taxon>Enterocloster</taxon>
    </lineage>
</organism>
<dbReference type="EMBL" id="QSHZ01000022">
    <property type="protein sequence ID" value="RHC54446.1"/>
    <property type="molecule type" value="Genomic_DNA"/>
</dbReference>
<evidence type="ECO:0000313" key="2">
    <source>
        <dbReference type="Proteomes" id="UP000283975"/>
    </source>
</evidence>
<dbReference type="AlphaFoldDB" id="A0A414ASK1"/>
<dbReference type="RefSeq" id="WP_054353859.1">
    <property type="nucleotide sequence ID" value="NZ_CATYQV010000032.1"/>
</dbReference>
<comment type="caution">
    <text evidence="1">The sequence shown here is derived from an EMBL/GenBank/DDBJ whole genome shotgun (WGS) entry which is preliminary data.</text>
</comment>
<evidence type="ECO:0000313" key="1">
    <source>
        <dbReference type="EMBL" id="RHC54446.1"/>
    </source>
</evidence>
<protein>
    <submittedName>
        <fullName evidence="1">Uncharacterized protein</fullName>
    </submittedName>
</protein>
<sequence>MGEIEKFIIMEDEIARDGGRYPEYTYTFLIGLQSFSEGIARGYVKSFHVEKLLYFQGLDQMIFIMEDIMDAVGAPMRGRVPRSLTGKRNKDAVTVPFVDLRGKIKKEYGFEREVLREFPVYPAASVRVVGRQDAGIQGIFRSKYGDVGFRSGVELMRLMYEFFEKMC</sequence>
<proteinExistence type="predicted"/>
<name>A0A414ASK1_9FIRM</name>
<gene>
    <name evidence="1" type="ORF">DW839_19715</name>
</gene>
<accession>A0A414ASK1</accession>
<dbReference type="Proteomes" id="UP000283975">
    <property type="component" value="Unassembled WGS sequence"/>
</dbReference>
<reference evidence="1 2" key="1">
    <citation type="submission" date="2018-08" db="EMBL/GenBank/DDBJ databases">
        <title>A genome reference for cultivated species of the human gut microbiota.</title>
        <authorList>
            <person name="Zou Y."/>
            <person name="Xue W."/>
            <person name="Luo G."/>
        </authorList>
    </citation>
    <scope>NUCLEOTIDE SEQUENCE [LARGE SCALE GENOMIC DNA]</scope>
    <source>
        <strain evidence="1 2">AM35-14</strain>
    </source>
</reference>